<reference evidence="1 2" key="1">
    <citation type="journal article" date="2021" name="Nat. Commun.">
        <title>Genetic determinants of endophytism in the Arabidopsis root mycobiome.</title>
        <authorList>
            <person name="Mesny F."/>
            <person name="Miyauchi S."/>
            <person name="Thiergart T."/>
            <person name="Pickel B."/>
            <person name="Atanasova L."/>
            <person name="Karlsson M."/>
            <person name="Huettel B."/>
            <person name="Barry K.W."/>
            <person name="Haridas S."/>
            <person name="Chen C."/>
            <person name="Bauer D."/>
            <person name="Andreopoulos W."/>
            <person name="Pangilinan J."/>
            <person name="LaButti K."/>
            <person name="Riley R."/>
            <person name="Lipzen A."/>
            <person name="Clum A."/>
            <person name="Drula E."/>
            <person name="Henrissat B."/>
            <person name="Kohler A."/>
            <person name="Grigoriev I.V."/>
            <person name="Martin F.M."/>
            <person name="Hacquard S."/>
        </authorList>
    </citation>
    <scope>NUCLEOTIDE SEQUENCE [LARGE SCALE GENOMIC DNA]</scope>
    <source>
        <strain evidence="1 2">MPI-SDFR-AT-0079</strain>
    </source>
</reference>
<dbReference type="Proteomes" id="UP000724584">
    <property type="component" value="Unassembled WGS sequence"/>
</dbReference>
<organism evidence="1 2">
    <name type="scientific">Chaetomium tenue</name>
    <dbReference type="NCBI Taxonomy" id="1854479"/>
    <lineage>
        <taxon>Eukaryota</taxon>
        <taxon>Fungi</taxon>
        <taxon>Dikarya</taxon>
        <taxon>Ascomycota</taxon>
        <taxon>Pezizomycotina</taxon>
        <taxon>Sordariomycetes</taxon>
        <taxon>Sordariomycetidae</taxon>
        <taxon>Sordariales</taxon>
        <taxon>Chaetomiaceae</taxon>
        <taxon>Chaetomium</taxon>
    </lineage>
</organism>
<evidence type="ECO:0000313" key="2">
    <source>
        <dbReference type="Proteomes" id="UP000724584"/>
    </source>
</evidence>
<comment type="caution">
    <text evidence="1">The sequence shown here is derived from an EMBL/GenBank/DDBJ whole genome shotgun (WGS) entry which is preliminary data.</text>
</comment>
<evidence type="ECO:0000313" key="1">
    <source>
        <dbReference type="EMBL" id="KAH6622599.1"/>
    </source>
</evidence>
<accession>A0ACB7NWW8</accession>
<sequence>MLIKPRMRPFIELSILTRYHLTYLPRRASVSTVKLRLHSSFHFHFASTLLSPTQDTHSLIQYTPIEDTESIDKYRPGGYHPLQIGDRFGSHSQYRVVHILGFGGHSTTWLAWDEFQGRHVSLKIAIASDIASSQEIHTLRRLRESVCDTAGRKRFPFPIVLDSFTHNGPNGTHECLVTEPDMCSLAKSKSTSKGVWYFDLAVARTITAQLIRATVMLHSRGIVHGDIHPGNILFTLPSSFHALSTKDIYATYREPIKEPVQRRDGVSQLPTNVPPYVVPPVWLGKRYEHITTADANIMITDFGEAWFPAASPRYSLNTPVLYRPPEAVFAESEGKPISFAADIWSLGCTIYELFAPGTLFEGFFPDEDDMVAEMVSALGKPPRSWWEGWQARGDFFDAEGENWNVKKGRISDGDYYTFDARVDCIKQDRKGVVEQEELDDLRLLLGSMIRWSPEERFSADMLMVSEWMRKWGA</sequence>
<name>A0ACB7NWW8_9PEZI</name>
<gene>
    <name evidence="1" type="ORF">F5144DRAFT_580943</name>
</gene>
<keyword evidence="2" id="KW-1185">Reference proteome</keyword>
<protein>
    <submittedName>
        <fullName evidence="1">Kinase-like domain-containing protein</fullName>
    </submittedName>
</protein>
<dbReference type="EMBL" id="JAGIZQ010000006">
    <property type="protein sequence ID" value="KAH6622599.1"/>
    <property type="molecule type" value="Genomic_DNA"/>
</dbReference>
<proteinExistence type="predicted"/>